<gene>
    <name evidence="1" type="ORF">E1B28_002169</name>
</gene>
<dbReference type="Proteomes" id="UP001049176">
    <property type="component" value="Chromosome 10"/>
</dbReference>
<proteinExistence type="predicted"/>
<name>A0A9P7RMH7_9AGAR</name>
<organism evidence="1 2">
    <name type="scientific">Marasmius oreades</name>
    <name type="common">fairy-ring Marasmius</name>
    <dbReference type="NCBI Taxonomy" id="181124"/>
    <lineage>
        <taxon>Eukaryota</taxon>
        <taxon>Fungi</taxon>
        <taxon>Dikarya</taxon>
        <taxon>Basidiomycota</taxon>
        <taxon>Agaricomycotina</taxon>
        <taxon>Agaricomycetes</taxon>
        <taxon>Agaricomycetidae</taxon>
        <taxon>Agaricales</taxon>
        <taxon>Marasmiineae</taxon>
        <taxon>Marasmiaceae</taxon>
        <taxon>Marasmius</taxon>
    </lineage>
</organism>
<reference evidence="1" key="1">
    <citation type="journal article" date="2021" name="Genome Biol. Evol.">
        <title>The assembled and annotated genome of the fairy-ring fungus Marasmius oreades.</title>
        <authorList>
            <person name="Hiltunen M."/>
            <person name="Ament-Velasquez S.L."/>
            <person name="Johannesson H."/>
        </authorList>
    </citation>
    <scope>NUCLEOTIDE SEQUENCE</scope>
    <source>
        <strain evidence="1">03SP1</strain>
    </source>
</reference>
<accession>A0A9P7RMH7</accession>
<sequence>MFGPEQIQHNGRHKLIVDPSRLLVPTGNGVFWWTPGWIERLNRPQRKISQGKLKSSDITS</sequence>
<keyword evidence="2" id="KW-1185">Reference proteome</keyword>
<dbReference type="KEGG" id="more:E1B28_002169"/>
<evidence type="ECO:0000313" key="2">
    <source>
        <dbReference type="Proteomes" id="UP001049176"/>
    </source>
</evidence>
<dbReference type="EMBL" id="CM032190">
    <property type="protein sequence ID" value="KAG7086205.1"/>
    <property type="molecule type" value="Genomic_DNA"/>
</dbReference>
<dbReference type="AlphaFoldDB" id="A0A9P7RMH7"/>
<dbReference type="GeneID" id="66071245"/>
<comment type="caution">
    <text evidence="1">The sequence shown here is derived from an EMBL/GenBank/DDBJ whole genome shotgun (WGS) entry which is preliminary data.</text>
</comment>
<protein>
    <submittedName>
        <fullName evidence="1">Uncharacterized protein</fullName>
    </submittedName>
</protein>
<dbReference type="RefSeq" id="XP_043002676.1">
    <property type="nucleotide sequence ID" value="XM_043159078.1"/>
</dbReference>
<evidence type="ECO:0000313" key="1">
    <source>
        <dbReference type="EMBL" id="KAG7086205.1"/>
    </source>
</evidence>